<dbReference type="EMBL" id="CASHTH010002241">
    <property type="protein sequence ID" value="CAI8026846.1"/>
    <property type="molecule type" value="Genomic_DNA"/>
</dbReference>
<feature type="non-terminal residue" evidence="1">
    <location>
        <position position="1"/>
    </location>
</feature>
<evidence type="ECO:0000313" key="1">
    <source>
        <dbReference type="EMBL" id="CAI8026846.1"/>
    </source>
</evidence>
<dbReference type="AlphaFoldDB" id="A0AA35WRX7"/>
<reference evidence="1" key="1">
    <citation type="submission" date="2023-03" db="EMBL/GenBank/DDBJ databases">
        <authorList>
            <person name="Steffen K."/>
            <person name="Cardenas P."/>
        </authorList>
    </citation>
    <scope>NUCLEOTIDE SEQUENCE</scope>
</reference>
<evidence type="ECO:0000313" key="2">
    <source>
        <dbReference type="Proteomes" id="UP001174909"/>
    </source>
</evidence>
<sequence length="72" mass="7634">STGPCCHFNCVDCLFSQSTECGHSSTGVSREKPGCLATSFLPIPHIVACYLSILMPAVHWAPPDVDTSGTDH</sequence>
<name>A0AA35WRX7_GEOBA</name>
<organism evidence="1 2">
    <name type="scientific">Geodia barretti</name>
    <name type="common">Barrett's horny sponge</name>
    <dbReference type="NCBI Taxonomy" id="519541"/>
    <lineage>
        <taxon>Eukaryota</taxon>
        <taxon>Metazoa</taxon>
        <taxon>Porifera</taxon>
        <taxon>Demospongiae</taxon>
        <taxon>Heteroscleromorpha</taxon>
        <taxon>Tetractinellida</taxon>
        <taxon>Astrophorina</taxon>
        <taxon>Geodiidae</taxon>
        <taxon>Geodia</taxon>
    </lineage>
</organism>
<comment type="caution">
    <text evidence="1">The sequence shown here is derived from an EMBL/GenBank/DDBJ whole genome shotgun (WGS) entry which is preliminary data.</text>
</comment>
<gene>
    <name evidence="1" type="ORF">GBAR_LOCUS15385</name>
</gene>
<dbReference type="Proteomes" id="UP001174909">
    <property type="component" value="Unassembled WGS sequence"/>
</dbReference>
<keyword evidence="2" id="KW-1185">Reference proteome</keyword>
<accession>A0AA35WRX7</accession>
<proteinExistence type="predicted"/>
<protein>
    <submittedName>
        <fullName evidence="1">Uncharacterized protein</fullName>
    </submittedName>
</protein>